<dbReference type="InterPro" id="IPR015631">
    <property type="entry name" value="CD2/SLAM_rcpt"/>
</dbReference>
<dbReference type="GO" id="GO:0016020">
    <property type="term" value="C:membrane"/>
    <property type="evidence" value="ECO:0007669"/>
    <property type="project" value="UniProtKB-SubCell"/>
</dbReference>
<dbReference type="InterPro" id="IPR007110">
    <property type="entry name" value="Ig-like_dom"/>
</dbReference>
<dbReference type="AlphaFoldDB" id="A0A8D0QA64"/>
<proteinExistence type="predicted"/>
<dbReference type="Proteomes" id="UP000694726">
    <property type="component" value="Unplaced"/>
</dbReference>
<dbReference type="InterPro" id="IPR036179">
    <property type="entry name" value="Ig-like_dom_sf"/>
</dbReference>
<reference evidence="8" key="1">
    <citation type="submission" date="2025-08" db="UniProtKB">
        <authorList>
            <consortium name="Ensembl"/>
        </authorList>
    </citation>
    <scope>IDENTIFICATION</scope>
</reference>
<evidence type="ECO:0000256" key="6">
    <source>
        <dbReference type="SAM" id="SignalP"/>
    </source>
</evidence>
<dbReference type="InterPro" id="IPR013106">
    <property type="entry name" value="Ig_V-set"/>
</dbReference>
<evidence type="ECO:0000256" key="5">
    <source>
        <dbReference type="SAM" id="MobiDB-lite"/>
    </source>
</evidence>
<evidence type="ECO:0000256" key="2">
    <source>
        <dbReference type="ARBA" id="ARBA00022729"/>
    </source>
</evidence>
<protein>
    <recommendedName>
        <fullName evidence="7">Ig-like domain-containing protein</fullName>
    </recommendedName>
</protein>
<feature type="chain" id="PRO_5034630851" description="Ig-like domain-containing protein" evidence="6">
    <location>
        <begin position="30"/>
        <end position="381"/>
    </location>
</feature>
<comment type="subcellular location">
    <subcellularLocation>
        <location evidence="1">Membrane</location>
    </subcellularLocation>
</comment>
<keyword evidence="3" id="KW-0472">Membrane</keyword>
<dbReference type="InterPro" id="IPR013783">
    <property type="entry name" value="Ig-like_fold"/>
</dbReference>
<dbReference type="SMART" id="SM00409">
    <property type="entry name" value="IG"/>
    <property type="match status" value="2"/>
</dbReference>
<dbReference type="CDD" id="cd00096">
    <property type="entry name" value="Ig"/>
    <property type="match status" value="1"/>
</dbReference>
<dbReference type="Ensembl" id="ENSSSCT00015108554.1">
    <property type="protein sequence ID" value="ENSSSCP00015046056.1"/>
    <property type="gene ID" value="ENSSSCG00015079901.1"/>
</dbReference>
<accession>A0A8D0QA64</accession>
<dbReference type="Pfam" id="PF07686">
    <property type="entry name" value="V-set"/>
    <property type="match status" value="2"/>
</dbReference>
<dbReference type="InterPro" id="IPR003599">
    <property type="entry name" value="Ig_sub"/>
</dbReference>
<dbReference type="Gene3D" id="2.60.40.10">
    <property type="entry name" value="Immunoglobulins"/>
    <property type="match status" value="3"/>
</dbReference>
<feature type="region of interest" description="Disordered" evidence="5">
    <location>
        <begin position="258"/>
        <end position="285"/>
    </location>
</feature>
<evidence type="ECO:0000313" key="8">
    <source>
        <dbReference type="Ensembl" id="ENSSSCP00015046056.1"/>
    </source>
</evidence>
<feature type="signal peptide" evidence="6">
    <location>
        <begin position="1"/>
        <end position="29"/>
    </location>
</feature>
<evidence type="ECO:0000313" key="9">
    <source>
        <dbReference type="Proteomes" id="UP000694726"/>
    </source>
</evidence>
<evidence type="ECO:0000256" key="3">
    <source>
        <dbReference type="ARBA" id="ARBA00023136"/>
    </source>
</evidence>
<dbReference type="PANTHER" id="PTHR12080:SF110">
    <property type="entry name" value="IG-LIKE DOMAIN-CONTAINING PROTEIN"/>
    <property type="match status" value="1"/>
</dbReference>
<dbReference type="PROSITE" id="PS50835">
    <property type="entry name" value="IG_LIKE"/>
    <property type="match status" value="1"/>
</dbReference>
<sequence length="381" mass="41550">MGPCSGNPNLCWASWLLGLLSLLFSVCRSGTNSDGGPGPGVQDSGIHIPLQGIRGGSVLFPLLKKQDVELEEVTWGFGPVSEYRVLLRVRPGEDPTWVSLQDRYQQRVHVPNMTSLKIENLTPEDSGLYRARGSFIGGVEFTQVFHLTVYEPVPIPQILVHSPSITQGWCNVTMECRTSGDTEDLKVTWEGKGLPRQLEERVTLGTAPNSWTLAVHLPQSQPYTNITCVVSNEVDQKTATFNLGEVCHLGDAHGVCSSGTNSDGGPGPGVQDSGAPDPLQGIQGGSVLFPLPKKQDAEPEEVTWSFGPASEYRVLLRVRPGEAPIWVSLQDRYQQRVHVPNITSLKIENLTTEDSGLYRARGSFTGGVEFTEVFHLTVYGT</sequence>
<keyword evidence="4" id="KW-0325">Glycoprotein</keyword>
<keyword evidence="2 6" id="KW-0732">Signal</keyword>
<evidence type="ECO:0000256" key="1">
    <source>
        <dbReference type="ARBA" id="ARBA00004370"/>
    </source>
</evidence>
<name>A0A8D0QA64_PIG</name>
<dbReference type="PANTHER" id="PTHR12080">
    <property type="entry name" value="SIGNALING LYMPHOCYTIC ACTIVATION MOLECULE"/>
    <property type="match status" value="1"/>
</dbReference>
<evidence type="ECO:0000256" key="4">
    <source>
        <dbReference type="ARBA" id="ARBA00023180"/>
    </source>
</evidence>
<evidence type="ECO:0000259" key="7">
    <source>
        <dbReference type="PROSITE" id="PS50835"/>
    </source>
</evidence>
<organism evidence="8 9">
    <name type="scientific">Sus scrofa</name>
    <name type="common">Pig</name>
    <dbReference type="NCBI Taxonomy" id="9823"/>
    <lineage>
        <taxon>Eukaryota</taxon>
        <taxon>Metazoa</taxon>
        <taxon>Chordata</taxon>
        <taxon>Craniata</taxon>
        <taxon>Vertebrata</taxon>
        <taxon>Euteleostomi</taxon>
        <taxon>Mammalia</taxon>
        <taxon>Eutheria</taxon>
        <taxon>Laurasiatheria</taxon>
        <taxon>Artiodactyla</taxon>
        <taxon>Suina</taxon>
        <taxon>Suidae</taxon>
        <taxon>Sus</taxon>
    </lineage>
</organism>
<feature type="domain" description="Ig-like" evidence="7">
    <location>
        <begin position="156"/>
        <end position="240"/>
    </location>
</feature>
<dbReference type="SUPFAM" id="SSF48726">
    <property type="entry name" value="Immunoglobulin"/>
    <property type="match status" value="3"/>
</dbReference>